<sequence>MADKKAVVVCLNPAIDQTGSLQKLEVGELNRVHSDNTIPGGKGVNVASVLSQIGAEVTLTGFIGADNAEMFEQMFMQHGITDEMLRVEGSNRTNLKLTDADGQLTEINFSGFTLPASTLDKLGQLLSGLARTHKTFIFSGSLPNGVSAIRLAGWIHFLVMQGKTVVFDASGDAFDKGVKALPSMVKPNLYELSGWIGKPLTSEAEVLQHGAEIAALGIKDVVVSCGAQGVLWLRNGEWMRSIPPEVNVVNSVGAGDTLVAGLCWGKINSWSQSKTLKFSTALAAHAVSEAGVEIPEAVLLRKLVTQTTVKPV</sequence>
<evidence type="ECO:0000256" key="6">
    <source>
        <dbReference type="PIRNR" id="PIRNR000535"/>
    </source>
</evidence>
<protein>
    <recommendedName>
        <fullName evidence="6">Phosphofructokinase</fullName>
    </recommendedName>
</protein>
<dbReference type="GO" id="GO:0016052">
    <property type="term" value="P:carbohydrate catabolic process"/>
    <property type="evidence" value="ECO:0007669"/>
    <property type="project" value="UniProtKB-ARBA"/>
</dbReference>
<proteinExistence type="inferred from homology"/>
<evidence type="ECO:0000313" key="9">
    <source>
        <dbReference type="Proteomes" id="UP000290287"/>
    </source>
</evidence>
<keyword evidence="4 8" id="KW-0418">Kinase</keyword>
<dbReference type="FunFam" id="3.40.1190.20:FF:000001">
    <property type="entry name" value="Phosphofructokinase"/>
    <property type="match status" value="1"/>
</dbReference>
<keyword evidence="5" id="KW-0067">ATP-binding</keyword>
<dbReference type="InterPro" id="IPR029056">
    <property type="entry name" value="Ribokinase-like"/>
</dbReference>
<dbReference type="NCBIfam" id="TIGR03168">
    <property type="entry name" value="1-PFK"/>
    <property type="match status" value="1"/>
</dbReference>
<dbReference type="GO" id="GO:0005829">
    <property type="term" value="C:cytosol"/>
    <property type="evidence" value="ECO:0007669"/>
    <property type="project" value="TreeGrafter"/>
</dbReference>
<keyword evidence="9" id="KW-1185">Reference proteome</keyword>
<dbReference type="InterPro" id="IPR017583">
    <property type="entry name" value="Tagatose/fructose_Pkinase"/>
</dbReference>
<dbReference type="RefSeq" id="WP_129123360.1">
    <property type="nucleotide sequence ID" value="NZ_PEIB01000026.1"/>
</dbReference>
<dbReference type="PANTHER" id="PTHR46566">
    <property type="entry name" value="1-PHOSPHOFRUCTOKINASE-RELATED"/>
    <property type="match status" value="1"/>
</dbReference>
<evidence type="ECO:0000256" key="4">
    <source>
        <dbReference type="ARBA" id="ARBA00022777"/>
    </source>
</evidence>
<dbReference type="InterPro" id="IPR002173">
    <property type="entry name" value="Carboh/pur_kinase_PfkB_CS"/>
</dbReference>
<comment type="caution">
    <text evidence="8">The sequence shown here is derived from an EMBL/GenBank/DDBJ whole genome shotgun (WGS) entry which is preliminary data.</text>
</comment>
<dbReference type="InterPro" id="IPR011611">
    <property type="entry name" value="PfkB_dom"/>
</dbReference>
<accession>A0A4Q0YSZ6</accession>
<evidence type="ECO:0000256" key="3">
    <source>
        <dbReference type="ARBA" id="ARBA00022741"/>
    </source>
</evidence>
<keyword evidence="3" id="KW-0547">Nucleotide-binding</keyword>
<reference evidence="8 9" key="1">
    <citation type="submission" date="2017-10" db="EMBL/GenBank/DDBJ databases">
        <title>Nyctiphanis sp. nov., isolated from the stomach of the euphausiid Nyctiphanes simplex (Hansen, 1911) in the Gulf of California.</title>
        <authorList>
            <person name="Gomez-Gil B."/>
            <person name="Aguilar-Mendez M."/>
            <person name="Lopez-Cortes A."/>
            <person name="Gomez-Gutierrez J."/>
            <person name="Roque A."/>
            <person name="Lang E."/>
            <person name="Gonzalez-Castillo A."/>
        </authorList>
    </citation>
    <scope>NUCLEOTIDE SEQUENCE [LARGE SCALE GENOMIC DNA]</scope>
    <source>
        <strain evidence="8 9">CAIM 600</strain>
    </source>
</reference>
<dbReference type="SUPFAM" id="SSF53613">
    <property type="entry name" value="Ribokinase-like"/>
    <property type="match status" value="1"/>
</dbReference>
<evidence type="ECO:0000256" key="5">
    <source>
        <dbReference type="ARBA" id="ARBA00022840"/>
    </source>
</evidence>
<dbReference type="PROSITE" id="PS00583">
    <property type="entry name" value="PFKB_KINASES_1"/>
    <property type="match status" value="1"/>
</dbReference>
<comment type="similarity">
    <text evidence="1 6">Belongs to the carbohydrate kinase PfkB family.</text>
</comment>
<gene>
    <name evidence="8" type="primary">fruK</name>
    <name evidence="8" type="ORF">CS022_17615</name>
</gene>
<dbReference type="GO" id="GO:0005524">
    <property type="term" value="F:ATP binding"/>
    <property type="evidence" value="ECO:0007669"/>
    <property type="project" value="UniProtKB-KW"/>
</dbReference>
<dbReference type="Pfam" id="PF00294">
    <property type="entry name" value="PfkB"/>
    <property type="match status" value="1"/>
</dbReference>
<evidence type="ECO:0000313" key="8">
    <source>
        <dbReference type="EMBL" id="RXJ72091.1"/>
    </source>
</evidence>
<dbReference type="PIRSF" id="PIRSF000535">
    <property type="entry name" value="1PFK/6PFK/LacC"/>
    <property type="match status" value="1"/>
</dbReference>
<keyword evidence="2 6" id="KW-0808">Transferase</keyword>
<dbReference type="Gene3D" id="3.40.1190.20">
    <property type="match status" value="1"/>
</dbReference>
<evidence type="ECO:0000259" key="7">
    <source>
        <dbReference type="Pfam" id="PF00294"/>
    </source>
</evidence>
<dbReference type="GO" id="GO:0044281">
    <property type="term" value="P:small molecule metabolic process"/>
    <property type="evidence" value="ECO:0007669"/>
    <property type="project" value="UniProtKB-ARBA"/>
</dbReference>
<evidence type="ECO:0000256" key="2">
    <source>
        <dbReference type="ARBA" id="ARBA00022679"/>
    </source>
</evidence>
<dbReference type="EMBL" id="PEIB01000026">
    <property type="protein sequence ID" value="RXJ72091.1"/>
    <property type="molecule type" value="Genomic_DNA"/>
</dbReference>
<dbReference type="CDD" id="cd01164">
    <property type="entry name" value="FruK_PfkB_like"/>
    <property type="match status" value="1"/>
</dbReference>
<evidence type="ECO:0000256" key="1">
    <source>
        <dbReference type="ARBA" id="ARBA00010688"/>
    </source>
</evidence>
<feature type="domain" description="Carbohydrate kinase PfkB" evidence="7">
    <location>
        <begin position="16"/>
        <end position="294"/>
    </location>
</feature>
<name>A0A4Q0YSZ6_9GAMM</name>
<dbReference type="OrthoDB" id="9801219at2"/>
<dbReference type="GO" id="GO:0008443">
    <property type="term" value="F:phosphofructokinase activity"/>
    <property type="evidence" value="ECO:0007669"/>
    <property type="project" value="TreeGrafter"/>
</dbReference>
<dbReference type="PANTHER" id="PTHR46566:SF5">
    <property type="entry name" value="1-PHOSPHOFRUCTOKINASE"/>
    <property type="match status" value="1"/>
</dbReference>
<organism evidence="8 9">
    <name type="scientific">Veronia nyctiphanis</name>
    <dbReference type="NCBI Taxonomy" id="1278244"/>
    <lineage>
        <taxon>Bacteria</taxon>
        <taxon>Pseudomonadati</taxon>
        <taxon>Pseudomonadota</taxon>
        <taxon>Gammaproteobacteria</taxon>
        <taxon>Vibrionales</taxon>
        <taxon>Vibrionaceae</taxon>
        <taxon>Veronia</taxon>
    </lineage>
</organism>
<dbReference type="AlphaFoldDB" id="A0A4Q0YSZ6"/>
<dbReference type="Proteomes" id="UP000290287">
    <property type="component" value="Unassembled WGS sequence"/>
</dbReference>